<gene>
    <name evidence="1" type="ORF">M9458_039350</name>
</gene>
<sequence>KAKKGRRRKAVCAFFRRARETVKQLFPCIQPPKAEPDQDESEFVPEPVCLPELDQVSADLELAPVEEGPSEIEQEAD</sequence>
<reference evidence="1 2" key="1">
    <citation type="submission" date="2024-05" db="EMBL/GenBank/DDBJ databases">
        <title>Genome sequencing and assembly of Indian major carp, Cirrhinus mrigala (Hamilton, 1822).</title>
        <authorList>
            <person name="Mohindra V."/>
            <person name="Chowdhury L.M."/>
            <person name="Lal K."/>
            <person name="Jena J.K."/>
        </authorList>
    </citation>
    <scope>NUCLEOTIDE SEQUENCE [LARGE SCALE GENOMIC DNA]</scope>
    <source>
        <strain evidence="1">CM1030</strain>
        <tissue evidence="1">Blood</tissue>
    </source>
</reference>
<dbReference type="EMBL" id="JAMKFB020000020">
    <property type="protein sequence ID" value="KAL0163597.1"/>
    <property type="molecule type" value="Genomic_DNA"/>
</dbReference>
<feature type="non-terminal residue" evidence="1">
    <location>
        <position position="77"/>
    </location>
</feature>
<dbReference type="Proteomes" id="UP001529510">
    <property type="component" value="Unassembled WGS sequence"/>
</dbReference>
<evidence type="ECO:0000313" key="2">
    <source>
        <dbReference type="Proteomes" id="UP001529510"/>
    </source>
</evidence>
<protein>
    <submittedName>
        <fullName evidence="1">Uncharacterized protein</fullName>
    </submittedName>
</protein>
<dbReference type="AlphaFoldDB" id="A0ABD0NPG5"/>
<evidence type="ECO:0000313" key="1">
    <source>
        <dbReference type="EMBL" id="KAL0163597.1"/>
    </source>
</evidence>
<keyword evidence="2" id="KW-1185">Reference proteome</keyword>
<accession>A0ABD0NPG5</accession>
<proteinExistence type="predicted"/>
<feature type="non-terminal residue" evidence="1">
    <location>
        <position position="1"/>
    </location>
</feature>
<organism evidence="1 2">
    <name type="scientific">Cirrhinus mrigala</name>
    <name type="common">Mrigala</name>
    <dbReference type="NCBI Taxonomy" id="683832"/>
    <lineage>
        <taxon>Eukaryota</taxon>
        <taxon>Metazoa</taxon>
        <taxon>Chordata</taxon>
        <taxon>Craniata</taxon>
        <taxon>Vertebrata</taxon>
        <taxon>Euteleostomi</taxon>
        <taxon>Actinopterygii</taxon>
        <taxon>Neopterygii</taxon>
        <taxon>Teleostei</taxon>
        <taxon>Ostariophysi</taxon>
        <taxon>Cypriniformes</taxon>
        <taxon>Cyprinidae</taxon>
        <taxon>Labeoninae</taxon>
        <taxon>Labeonini</taxon>
        <taxon>Cirrhinus</taxon>
    </lineage>
</organism>
<comment type="caution">
    <text evidence="1">The sequence shown here is derived from an EMBL/GenBank/DDBJ whole genome shotgun (WGS) entry which is preliminary data.</text>
</comment>
<name>A0ABD0NPG5_CIRMR</name>